<evidence type="ECO:0000313" key="2">
    <source>
        <dbReference type="Proteomes" id="UP000299102"/>
    </source>
</evidence>
<dbReference type="Proteomes" id="UP000299102">
    <property type="component" value="Unassembled WGS sequence"/>
</dbReference>
<protein>
    <submittedName>
        <fullName evidence="1">Uncharacterized protein</fullName>
    </submittedName>
</protein>
<gene>
    <name evidence="1" type="ORF">EVAR_50851_1</name>
</gene>
<dbReference type="OrthoDB" id="418748at2759"/>
<organism evidence="1 2">
    <name type="scientific">Eumeta variegata</name>
    <name type="common">Bagworm moth</name>
    <name type="synonym">Eumeta japonica</name>
    <dbReference type="NCBI Taxonomy" id="151549"/>
    <lineage>
        <taxon>Eukaryota</taxon>
        <taxon>Metazoa</taxon>
        <taxon>Ecdysozoa</taxon>
        <taxon>Arthropoda</taxon>
        <taxon>Hexapoda</taxon>
        <taxon>Insecta</taxon>
        <taxon>Pterygota</taxon>
        <taxon>Neoptera</taxon>
        <taxon>Endopterygota</taxon>
        <taxon>Lepidoptera</taxon>
        <taxon>Glossata</taxon>
        <taxon>Ditrysia</taxon>
        <taxon>Tineoidea</taxon>
        <taxon>Psychidae</taxon>
        <taxon>Oiketicinae</taxon>
        <taxon>Eumeta</taxon>
    </lineage>
</organism>
<dbReference type="EMBL" id="BGZK01000812">
    <property type="protein sequence ID" value="GBP61369.1"/>
    <property type="molecule type" value="Genomic_DNA"/>
</dbReference>
<accession>A0A4C1XGE1</accession>
<keyword evidence="2" id="KW-1185">Reference proteome</keyword>
<comment type="caution">
    <text evidence="1">The sequence shown here is derived from an EMBL/GenBank/DDBJ whole genome shotgun (WGS) entry which is preliminary data.</text>
</comment>
<evidence type="ECO:0000313" key="1">
    <source>
        <dbReference type="EMBL" id="GBP61369.1"/>
    </source>
</evidence>
<dbReference type="AlphaFoldDB" id="A0A4C1XGE1"/>
<proteinExistence type="predicted"/>
<name>A0A4C1XGE1_EUMVA</name>
<sequence length="143" mass="16828">MESQSQRMYVDVRYFSVCAPYIFKSLFEREEIQADVRDILMKCERNERIVMLDDFNSWVNVQQDGYEKVVDKLRDERVNENDNYLLLLCQEFNIFPLQVTTFRLTSHRRALPAPESNTHSAAFQKRASLSLPGLSKRNSALSR</sequence>
<reference evidence="1 2" key="1">
    <citation type="journal article" date="2019" name="Commun. Biol.">
        <title>The bagworm genome reveals a unique fibroin gene that provides high tensile strength.</title>
        <authorList>
            <person name="Kono N."/>
            <person name="Nakamura H."/>
            <person name="Ohtoshi R."/>
            <person name="Tomita M."/>
            <person name="Numata K."/>
            <person name="Arakawa K."/>
        </authorList>
    </citation>
    <scope>NUCLEOTIDE SEQUENCE [LARGE SCALE GENOMIC DNA]</scope>
</reference>